<dbReference type="STRING" id="1123281.SAMN02745180_02618"/>
<reference evidence="2 3" key="1">
    <citation type="submission" date="2016-11" db="EMBL/GenBank/DDBJ databases">
        <authorList>
            <person name="Jaros S."/>
            <person name="Januszkiewicz K."/>
            <person name="Wedrychowicz H."/>
        </authorList>
    </citation>
    <scope>NUCLEOTIDE SEQUENCE [LARGE SCALE GENOMIC DNA]</scope>
    <source>
        <strain evidence="2 3">DSM 13106</strain>
    </source>
</reference>
<dbReference type="NCBIfam" id="TIGR01725">
    <property type="entry name" value="phge_HK97_gp10"/>
    <property type="match status" value="1"/>
</dbReference>
<accession>A0A1M5Z0M8</accession>
<dbReference type="EMBL" id="FQXR01000018">
    <property type="protein sequence ID" value="SHI17852.1"/>
    <property type="molecule type" value="Genomic_DNA"/>
</dbReference>
<proteinExistence type="predicted"/>
<keyword evidence="1" id="KW-0175">Coiled coil</keyword>
<protein>
    <submittedName>
        <fullName evidence="2">Phage protein, HK97 gp10 family</fullName>
    </submittedName>
</protein>
<feature type="coiled-coil region" evidence="1">
    <location>
        <begin position="2"/>
        <end position="32"/>
    </location>
</feature>
<evidence type="ECO:0000313" key="3">
    <source>
        <dbReference type="Proteomes" id="UP000184389"/>
    </source>
</evidence>
<dbReference type="InterPro" id="IPR010064">
    <property type="entry name" value="HK97-gp10_tail"/>
</dbReference>
<dbReference type="Proteomes" id="UP000184389">
    <property type="component" value="Unassembled WGS sequence"/>
</dbReference>
<keyword evidence="3" id="KW-1185">Reference proteome</keyword>
<dbReference type="Pfam" id="PF04883">
    <property type="entry name" value="HK97-gp10_like"/>
    <property type="match status" value="1"/>
</dbReference>
<organism evidence="2 3">
    <name type="scientific">Sporanaerobacter acetigenes DSM 13106</name>
    <dbReference type="NCBI Taxonomy" id="1123281"/>
    <lineage>
        <taxon>Bacteria</taxon>
        <taxon>Bacillati</taxon>
        <taxon>Bacillota</taxon>
        <taxon>Tissierellia</taxon>
        <taxon>Tissierellales</taxon>
        <taxon>Sporanaerobacteraceae</taxon>
        <taxon>Sporanaerobacter</taxon>
    </lineage>
</organism>
<dbReference type="RefSeq" id="WP_200796559.1">
    <property type="nucleotide sequence ID" value="NZ_FQXR01000018.1"/>
</dbReference>
<gene>
    <name evidence="2" type="ORF">SAMN02745180_02618</name>
</gene>
<name>A0A1M5Z0M8_9FIRM</name>
<evidence type="ECO:0000256" key="1">
    <source>
        <dbReference type="SAM" id="Coils"/>
    </source>
</evidence>
<dbReference type="AlphaFoldDB" id="A0A1M5Z0M8"/>
<evidence type="ECO:0000313" key="2">
    <source>
        <dbReference type="EMBL" id="SHI17852.1"/>
    </source>
</evidence>
<sequence length="126" mass="13796">MANEVKMELEGIENLIDEVEKLGKQGSKIENKALKGAGEVIKDSIVREVPVRTGKLKKSISVSGIKREGGEPYVQVGPGKDGWYGKFVEFGTVKMKAKPFMEPGYENSKDAALDTIQEELKRGLGL</sequence>